<keyword evidence="5" id="KW-0472">Membrane</keyword>
<keyword evidence="5" id="KW-0812">Transmembrane</keyword>
<proteinExistence type="inferred from homology"/>
<keyword evidence="7" id="KW-1185">Reference proteome</keyword>
<dbReference type="InterPro" id="IPR002692">
    <property type="entry name" value="S45"/>
</dbReference>
<dbReference type="InterPro" id="IPR029055">
    <property type="entry name" value="Ntn_hydrolases_N"/>
</dbReference>
<dbReference type="PANTHER" id="PTHR34218">
    <property type="entry name" value="PEPTIDASE S45 PENICILLIN AMIDASE"/>
    <property type="match status" value="1"/>
</dbReference>
<evidence type="ECO:0000313" key="7">
    <source>
        <dbReference type="Proteomes" id="UP000631535"/>
    </source>
</evidence>
<evidence type="ECO:0000256" key="5">
    <source>
        <dbReference type="SAM" id="Phobius"/>
    </source>
</evidence>
<dbReference type="CDD" id="cd03747">
    <property type="entry name" value="Ntn_PGA_like"/>
    <property type="match status" value="1"/>
</dbReference>
<dbReference type="InterPro" id="IPR023343">
    <property type="entry name" value="Penicillin_amidase_dom1"/>
</dbReference>
<evidence type="ECO:0000256" key="3">
    <source>
        <dbReference type="ARBA" id="ARBA00023145"/>
    </source>
</evidence>
<protein>
    <submittedName>
        <fullName evidence="6">Penicillin amidase</fullName>
    </submittedName>
</protein>
<dbReference type="PIRSF" id="PIRSF001227">
    <property type="entry name" value="Pen_acylase"/>
    <property type="match status" value="1"/>
</dbReference>
<dbReference type="InterPro" id="IPR043146">
    <property type="entry name" value="Penicillin_amidase_N_B-knob"/>
</dbReference>
<dbReference type="InterPro" id="IPR014395">
    <property type="entry name" value="Pen/GL7ACA/AHL_acylase"/>
</dbReference>
<evidence type="ECO:0000256" key="2">
    <source>
        <dbReference type="ARBA" id="ARBA00022801"/>
    </source>
</evidence>
<dbReference type="Proteomes" id="UP000631535">
    <property type="component" value="Unassembled WGS sequence"/>
</dbReference>
<gene>
    <name evidence="6" type="ORF">GCM10012287_29980</name>
</gene>
<dbReference type="Gene3D" id="2.30.120.10">
    <property type="match status" value="1"/>
</dbReference>
<evidence type="ECO:0000256" key="1">
    <source>
        <dbReference type="ARBA" id="ARBA00006586"/>
    </source>
</evidence>
<feature type="transmembrane region" description="Helical" evidence="5">
    <location>
        <begin position="12"/>
        <end position="33"/>
    </location>
</feature>
<dbReference type="Gene3D" id="1.10.439.10">
    <property type="entry name" value="Penicillin Amidohydrolase, domain 1"/>
    <property type="match status" value="1"/>
</dbReference>
<dbReference type="EMBL" id="BMMP01000009">
    <property type="protein sequence ID" value="GGO50385.1"/>
    <property type="molecule type" value="Genomic_DNA"/>
</dbReference>
<name>A0ABQ2MHY3_9ACTN</name>
<organism evidence="6 7">
    <name type="scientific">Streptomyces daqingensis</name>
    <dbReference type="NCBI Taxonomy" id="1472640"/>
    <lineage>
        <taxon>Bacteria</taxon>
        <taxon>Bacillati</taxon>
        <taxon>Actinomycetota</taxon>
        <taxon>Actinomycetes</taxon>
        <taxon>Kitasatosporales</taxon>
        <taxon>Streptomycetaceae</taxon>
        <taxon>Streptomyces</taxon>
    </lineage>
</organism>
<keyword evidence="3" id="KW-0865">Zymogen</keyword>
<dbReference type="RefSeq" id="WP_189037633.1">
    <property type="nucleotide sequence ID" value="NZ_BMMP01000009.1"/>
</dbReference>
<keyword evidence="5" id="KW-1133">Transmembrane helix</keyword>
<sequence>MPAKKTSRRARLIVIAVVLLLVAGIGGGTFWSISSVRDSFPQTTGSLKLKGLDDPVTVQRDREGIPQVYADSSKDLFTAQGYVQAQDRFWEMDVRRHTTAGRLSEMFGESQVKTDAFLRTLGWRRVAEKEYANLAPSTKANLKAYSAGVNAYLKDHKGTAASVEYGALELSNDYTPHKWSPVDSVAWLKAMAWDLRSNMKSEVDRSLMTSRLTRQQIEELYPEYPVDRHEPIVDSEAKAGRKKFVPGASSSASPNGGAAAAQQAAVRKAGSRLSSVATQLDKVPAMLGPSNSGIGSNSWVVSGEHTTTGKPLLANDPHLAPQLPSVWYQMGLHCRTVSKACPYDVSGFTFSGMPGVVIGHNQQISWGMTNLGADVTDLYLEKFRDGTYLYDGKRRPYRTRQETIKVADGPSREITVRETNNGPVISDRDSELRKVGDEAPVDNAAPDRGDGYGVSLRWTALSPSKSMDAIFKLNQATDFGEFRAAARDFAAPSQNLIYADTKGNIGYQAPGRIPVRAAGDGRYPAPGWDSRYRWKGYVPQDALPWEYNPERGYIVTANQAVVDKKKYPYMLTEDWSYGTRSQRINDLIKSKIEDGGKISTNDMQTMQMDNSSEIAKLLVPYLLKIDVKDGYVREAQQLLEGWDYTQDRDSAPAAYFNAVWRNMLLLAFGNKLPKELRVKGDCLNVRPTDDSAPVDDLSGNTRLVRECGVRDAASGQPDGGDRWYEVVRKLIKDSDSDWWKTPANKGRPGDQNRDELLAHAMKNARWELTSKLGKDIETWSWGRLHLLMLKNQTIGTEGPGFMQWLLNRGPWDLGGGEDAVNATGWNAAGGYEVVWVPSMRMVVNLDDFDKSRWINLTGASGHTYNPHYVDQMDKWSEGATLKWAFSEKAVEKATEDKMAFTP</sequence>
<evidence type="ECO:0000256" key="4">
    <source>
        <dbReference type="SAM" id="MobiDB-lite"/>
    </source>
</evidence>
<feature type="region of interest" description="Disordered" evidence="4">
    <location>
        <begin position="244"/>
        <end position="263"/>
    </location>
</feature>
<dbReference type="Pfam" id="PF01804">
    <property type="entry name" value="Penicil_amidase"/>
    <property type="match status" value="1"/>
</dbReference>
<dbReference type="PANTHER" id="PTHR34218:SF4">
    <property type="entry name" value="ACYL-HOMOSERINE LACTONE ACYLASE QUIP"/>
    <property type="match status" value="1"/>
</dbReference>
<reference evidence="7" key="1">
    <citation type="journal article" date="2019" name="Int. J. Syst. Evol. Microbiol.">
        <title>The Global Catalogue of Microorganisms (GCM) 10K type strain sequencing project: providing services to taxonomists for standard genome sequencing and annotation.</title>
        <authorList>
            <consortium name="The Broad Institute Genomics Platform"/>
            <consortium name="The Broad Institute Genome Sequencing Center for Infectious Disease"/>
            <person name="Wu L."/>
            <person name="Ma J."/>
        </authorList>
    </citation>
    <scope>NUCLEOTIDE SEQUENCE [LARGE SCALE GENOMIC DNA]</scope>
    <source>
        <strain evidence="7">CGMCC 4.7178</strain>
    </source>
</reference>
<feature type="compositionally biased region" description="Low complexity" evidence="4">
    <location>
        <begin position="247"/>
        <end position="263"/>
    </location>
</feature>
<evidence type="ECO:0000313" key="6">
    <source>
        <dbReference type="EMBL" id="GGO50385.1"/>
    </source>
</evidence>
<dbReference type="Gene3D" id="3.60.20.10">
    <property type="entry name" value="Glutamine Phosphoribosylpyrophosphate, subunit 1, domain 1"/>
    <property type="match status" value="2"/>
</dbReference>
<accession>A0ABQ2MHY3</accession>
<comment type="caution">
    <text evidence="6">The sequence shown here is derived from an EMBL/GenBank/DDBJ whole genome shotgun (WGS) entry which is preliminary data.</text>
</comment>
<keyword evidence="2" id="KW-0378">Hydrolase</keyword>
<comment type="similarity">
    <text evidence="1">Belongs to the peptidase S45 family.</text>
</comment>
<dbReference type="SUPFAM" id="SSF56235">
    <property type="entry name" value="N-terminal nucleophile aminohydrolases (Ntn hydrolases)"/>
    <property type="match status" value="1"/>
</dbReference>